<dbReference type="Proteomes" id="UP000054324">
    <property type="component" value="Unassembled WGS sequence"/>
</dbReference>
<dbReference type="EMBL" id="KL597114">
    <property type="protein sequence ID" value="KER19956.1"/>
    <property type="molecule type" value="Genomic_DNA"/>
</dbReference>
<organism evidence="1 2">
    <name type="scientific">Opisthorchis viverrini</name>
    <name type="common">Southeast Asian liver fluke</name>
    <dbReference type="NCBI Taxonomy" id="6198"/>
    <lineage>
        <taxon>Eukaryota</taxon>
        <taxon>Metazoa</taxon>
        <taxon>Spiralia</taxon>
        <taxon>Lophotrochozoa</taxon>
        <taxon>Platyhelminthes</taxon>
        <taxon>Trematoda</taxon>
        <taxon>Digenea</taxon>
        <taxon>Opisthorchiida</taxon>
        <taxon>Opisthorchiata</taxon>
        <taxon>Opisthorchiidae</taxon>
        <taxon>Opisthorchis</taxon>
    </lineage>
</organism>
<dbReference type="RefSeq" id="XP_009176293.1">
    <property type="nucleotide sequence ID" value="XM_009178029.1"/>
</dbReference>
<dbReference type="KEGG" id="ovi:T265_11388"/>
<sequence>MNNEKTVRSSKAESEAAVILWKQQQARMSDMSVYGCEHSDVSKSFFFIFPHGVFLNEFVHKNGLRACRCLAKRSALRHEPD</sequence>
<accession>A0A074YYT3</accession>
<dbReference type="GeneID" id="20325556"/>
<dbReference type="AlphaFoldDB" id="A0A074YYT3"/>
<protein>
    <submittedName>
        <fullName evidence="1">Uncharacterized protein</fullName>
    </submittedName>
</protein>
<gene>
    <name evidence="1" type="ORF">T265_11388</name>
</gene>
<keyword evidence="2" id="KW-1185">Reference proteome</keyword>
<dbReference type="CTD" id="20325556"/>
<evidence type="ECO:0000313" key="2">
    <source>
        <dbReference type="Proteomes" id="UP000054324"/>
    </source>
</evidence>
<proteinExistence type="predicted"/>
<name>A0A074YYT3_OPIVI</name>
<evidence type="ECO:0000313" key="1">
    <source>
        <dbReference type="EMBL" id="KER19956.1"/>
    </source>
</evidence>
<reference evidence="1 2" key="1">
    <citation type="submission" date="2013-11" db="EMBL/GenBank/DDBJ databases">
        <title>Opisthorchis viverrini - life in the bile duct.</title>
        <authorList>
            <person name="Young N.D."/>
            <person name="Nagarajan N."/>
            <person name="Lin S.J."/>
            <person name="Korhonen P.K."/>
            <person name="Jex A.R."/>
            <person name="Hall R.S."/>
            <person name="Safavi-Hemami H."/>
            <person name="Kaewkong W."/>
            <person name="Bertrand D."/>
            <person name="Gao S."/>
            <person name="Seet Q."/>
            <person name="Wongkham S."/>
            <person name="Teh B.T."/>
            <person name="Wongkham C."/>
            <person name="Intapan P.M."/>
            <person name="Maleewong W."/>
            <person name="Yang X."/>
            <person name="Hu M."/>
            <person name="Wang Z."/>
            <person name="Hofmann A."/>
            <person name="Sternberg P.W."/>
            <person name="Tan P."/>
            <person name="Wang J."/>
            <person name="Gasser R.B."/>
        </authorList>
    </citation>
    <scope>NUCLEOTIDE SEQUENCE [LARGE SCALE GENOMIC DNA]</scope>
</reference>